<sequence>SSPYPPPPNVQSSSENLSHPGTACSGARSPCRHISCAKIKSRFSSWTSAGSAAQFALRTLLGSAGAAPTSASSTVNRIRL</sequence>
<feature type="compositionally biased region" description="Polar residues" evidence="1">
    <location>
        <begin position="10"/>
        <end position="19"/>
    </location>
</feature>
<reference evidence="3" key="1">
    <citation type="submission" date="2022-10" db="EMBL/GenBank/DDBJ databases">
        <title>Genome assembly of Pristionchus species.</title>
        <authorList>
            <person name="Yoshida K."/>
            <person name="Sommer R.J."/>
        </authorList>
    </citation>
    <scope>NUCLEOTIDE SEQUENCE [LARGE SCALE GENOMIC DNA]</scope>
    <source>
        <strain evidence="3">RS5460</strain>
    </source>
</reference>
<gene>
    <name evidence="2" type="ORF">PMAYCL1PPCAC_09159</name>
</gene>
<keyword evidence="3" id="KW-1185">Reference proteome</keyword>
<proteinExistence type="predicted"/>
<dbReference type="Proteomes" id="UP001328107">
    <property type="component" value="Unassembled WGS sequence"/>
</dbReference>
<feature type="non-terminal residue" evidence="2">
    <location>
        <position position="1"/>
    </location>
</feature>
<organism evidence="2 3">
    <name type="scientific">Pristionchus mayeri</name>
    <dbReference type="NCBI Taxonomy" id="1317129"/>
    <lineage>
        <taxon>Eukaryota</taxon>
        <taxon>Metazoa</taxon>
        <taxon>Ecdysozoa</taxon>
        <taxon>Nematoda</taxon>
        <taxon>Chromadorea</taxon>
        <taxon>Rhabditida</taxon>
        <taxon>Rhabditina</taxon>
        <taxon>Diplogasteromorpha</taxon>
        <taxon>Diplogasteroidea</taxon>
        <taxon>Neodiplogasteridae</taxon>
        <taxon>Pristionchus</taxon>
    </lineage>
</organism>
<name>A0AAN4ZFH0_9BILA</name>
<protein>
    <submittedName>
        <fullName evidence="2">Uncharacterized protein</fullName>
    </submittedName>
</protein>
<dbReference type="AlphaFoldDB" id="A0AAN4ZFH0"/>
<evidence type="ECO:0000256" key="1">
    <source>
        <dbReference type="SAM" id="MobiDB-lite"/>
    </source>
</evidence>
<comment type="caution">
    <text evidence="2">The sequence shown here is derived from an EMBL/GenBank/DDBJ whole genome shotgun (WGS) entry which is preliminary data.</text>
</comment>
<feature type="region of interest" description="Disordered" evidence="1">
    <location>
        <begin position="1"/>
        <end position="29"/>
    </location>
</feature>
<evidence type="ECO:0000313" key="2">
    <source>
        <dbReference type="EMBL" id="GMR38964.1"/>
    </source>
</evidence>
<evidence type="ECO:0000313" key="3">
    <source>
        <dbReference type="Proteomes" id="UP001328107"/>
    </source>
</evidence>
<feature type="non-terminal residue" evidence="2">
    <location>
        <position position="80"/>
    </location>
</feature>
<dbReference type="EMBL" id="BTRK01000002">
    <property type="protein sequence ID" value="GMR38964.1"/>
    <property type="molecule type" value="Genomic_DNA"/>
</dbReference>
<accession>A0AAN4ZFH0</accession>